<proteinExistence type="predicted"/>
<dbReference type="PROSITE" id="PS50202">
    <property type="entry name" value="MSP"/>
    <property type="match status" value="1"/>
</dbReference>
<dbReference type="EMBL" id="JAGGLL010000003">
    <property type="protein sequence ID" value="MBP2020715.1"/>
    <property type="molecule type" value="Genomic_DNA"/>
</dbReference>
<feature type="compositionally biased region" description="Polar residues" evidence="1">
    <location>
        <begin position="136"/>
        <end position="145"/>
    </location>
</feature>
<sequence length="431" mass="48624">MKLSKREKMLLAVLGVLLFLGAYYKFIFISQKAKIDGLKKDKAVYVEKVDKLNTLVATIPQKESDIKVITTKIKDKGIKLYPDIIQENIIRELDKLIRDSGINGSISFSEVAVSSIETSKKEESKLKDSKLEDLKNQYNNLNTESTVKKNDSENNSTTKTEDKGQFSNGETKGDNKSAVAKDENSSKVQQLKVTLNFTGAYNNIVDFVKRLEDYSKHIAMVSINISQSSETEITGTCVLEFFAIPKITDEDKNYFSWDLRNPYGKENIFDGSMSINPLKTVEDITNTGKPKFDFVMSVKPQSSDIPTIILGRANDTDRQSYVYADSNKVENIEIVLEKEKDKYYFRYKTSRDSYPLNFNDEKIEFNPGLSDVYFNILSSLRLTADDKSGANIKLTNKTDKKIVVIIEGEDATSPRIKIEGEGGNIEVKQAP</sequence>
<evidence type="ECO:0000259" key="2">
    <source>
        <dbReference type="PROSITE" id="PS50202"/>
    </source>
</evidence>
<organism evidence="3 4">
    <name type="scientific">Clostridium punense</name>
    <dbReference type="NCBI Taxonomy" id="1054297"/>
    <lineage>
        <taxon>Bacteria</taxon>
        <taxon>Bacillati</taxon>
        <taxon>Bacillota</taxon>
        <taxon>Clostridia</taxon>
        <taxon>Eubacteriales</taxon>
        <taxon>Clostridiaceae</taxon>
        <taxon>Clostridium</taxon>
    </lineage>
</organism>
<keyword evidence="4" id="KW-1185">Reference proteome</keyword>
<protein>
    <submittedName>
        <fullName evidence="3">Type IV pilus assembly protein PilO</fullName>
    </submittedName>
</protein>
<name>A0ABS4K0D9_9CLOT</name>
<feature type="domain" description="MSP" evidence="2">
    <location>
        <begin position="362"/>
        <end position="431"/>
    </location>
</feature>
<gene>
    <name evidence="3" type="ORF">J2Z44_000499</name>
</gene>
<feature type="compositionally biased region" description="Basic and acidic residues" evidence="1">
    <location>
        <begin position="171"/>
        <end position="183"/>
    </location>
</feature>
<evidence type="ECO:0000313" key="3">
    <source>
        <dbReference type="EMBL" id="MBP2020715.1"/>
    </source>
</evidence>
<feature type="region of interest" description="Disordered" evidence="1">
    <location>
        <begin position="125"/>
        <end position="183"/>
    </location>
</feature>
<feature type="compositionally biased region" description="Basic and acidic residues" evidence="1">
    <location>
        <begin position="125"/>
        <end position="135"/>
    </location>
</feature>
<accession>A0ABS4K0D9</accession>
<evidence type="ECO:0000313" key="4">
    <source>
        <dbReference type="Proteomes" id="UP001519308"/>
    </source>
</evidence>
<dbReference type="InterPro" id="IPR014717">
    <property type="entry name" value="Transl_elong_EF1B/ribsomal_bS6"/>
</dbReference>
<dbReference type="Proteomes" id="UP001519308">
    <property type="component" value="Unassembled WGS sequence"/>
</dbReference>
<reference evidence="3 4" key="1">
    <citation type="submission" date="2021-03" db="EMBL/GenBank/DDBJ databases">
        <title>Genomic Encyclopedia of Type Strains, Phase IV (KMG-IV): sequencing the most valuable type-strain genomes for metagenomic binning, comparative biology and taxonomic classification.</title>
        <authorList>
            <person name="Goeker M."/>
        </authorList>
    </citation>
    <scope>NUCLEOTIDE SEQUENCE [LARGE SCALE GENOMIC DNA]</scope>
    <source>
        <strain evidence="3 4">DSM 28650</strain>
    </source>
</reference>
<dbReference type="InterPro" id="IPR000535">
    <property type="entry name" value="MSP_dom"/>
</dbReference>
<evidence type="ECO:0000256" key="1">
    <source>
        <dbReference type="SAM" id="MobiDB-lite"/>
    </source>
</evidence>
<dbReference type="Gene3D" id="3.30.70.60">
    <property type="match status" value="1"/>
</dbReference>
<dbReference type="RefSeq" id="WP_021284007.1">
    <property type="nucleotide sequence ID" value="NZ_JAGGLL010000003.1"/>
</dbReference>
<comment type="caution">
    <text evidence="3">The sequence shown here is derived from an EMBL/GenBank/DDBJ whole genome shotgun (WGS) entry which is preliminary data.</text>
</comment>